<dbReference type="EMBL" id="PQXM01000023">
    <property type="protein sequence ID" value="TGO79784.1"/>
    <property type="molecule type" value="Genomic_DNA"/>
</dbReference>
<dbReference type="Proteomes" id="UP000297229">
    <property type="component" value="Unassembled WGS sequence"/>
</dbReference>
<proteinExistence type="predicted"/>
<reference evidence="1 2" key="1">
    <citation type="submission" date="2017-12" db="EMBL/GenBank/DDBJ databases">
        <title>Comparative genomics of Botrytis spp.</title>
        <authorList>
            <person name="Valero-Jimenez C.A."/>
            <person name="Tapia P."/>
            <person name="Veloso J."/>
            <person name="Silva-Moreno E."/>
            <person name="Staats M."/>
            <person name="Valdes J.H."/>
            <person name="Van Kan J.A.L."/>
        </authorList>
    </citation>
    <scope>NUCLEOTIDE SEQUENCE [LARGE SCALE GENOMIC DNA]</scope>
    <source>
        <strain evidence="1 2">Be9601</strain>
    </source>
</reference>
<dbReference type="AlphaFoldDB" id="A0A4Z1K2Q3"/>
<protein>
    <submittedName>
        <fullName evidence="1">Uncharacterized protein</fullName>
    </submittedName>
</protein>
<gene>
    <name evidence="1" type="ORF">BELL_0023g00270</name>
</gene>
<accession>A0A4Z1K2Q3</accession>
<name>A0A4Z1K2Q3_9HELO</name>
<comment type="caution">
    <text evidence="1">The sequence shown here is derived from an EMBL/GenBank/DDBJ whole genome shotgun (WGS) entry which is preliminary data.</text>
</comment>
<keyword evidence="2" id="KW-1185">Reference proteome</keyword>
<sequence length="118" mass="13544">MTLKTAVNNSQLHRKASRYGTARVFEIAVQVANKDGQHLLEIGFQDKSLKIHDELENIQKRISSIAEEYDQLMGEKTRLRRCSEDIKAMTEISNETTVKEGMTEDQKYVPRVVTAYVQ</sequence>
<evidence type="ECO:0000313" key="1">
    <source>
        <dbReference type="EMBL" id="TGO79784.1"/>
    </source>
</evidence>
<organism evidence="1 2">
    <name type="scientific">Botrytis elliptica</name>
    <dbReference type="NCBI Taxonomy" id="278938"/>
    <lineage>
        <taxon>Eukaryota</taxon>
        <taxon>Fungi</taxon>
        <taxon>Dikarya</taxon>
        <taxon>Ascomycota</taxon>
        <taxon>Pezizomycotina</taxon>
        <taxon>Leotiomycetes</taxon>
        <taxon>Helotiales</taxon>
        <taxon>Sclerotiniaceae</taxon>
        <taxon>Botrytis</taxon>
    </lineage>
</organism>
<evidence type="ECO:0000313" key="2">
    <source>
        <dbReference type="Proteomes" id="UP000297229"/>
    </source>
</evidence>